<keyword evidence="2" id="KW-1185">Reference proteome</keyword>
<dbReference type="AlphaFoldDB" id="A0A6J1DTU9"/>
<organism evidence="2 3">
    <name type="scientific">Momordica charantia</name>
    <name type="common">Bitter gourd</name>
    <name type="synonym">Balsam pear</name>
    <dbReference type="NCBI Taxonomy" id="3673"/>
    <lineage>
        <taxon>Eukaryota</taxon>
        <taxon>Viridiplantae</taxon>
        <taxon>Streptophyta</taxon>
        <taxon>Embryophyta</taxon>
        <taxon>Tracheophyta</taxon>
        <taxon>Spermatophyta</taxon>
        <taxon>Magnoliopsida</taxon>
        <taxon>eudicotyledons</taxon>
        <taxon>Gunneridae</taxon>
        <taxon>Pentapetalae</taxon>
        <taxon>rosids</taxon>
        <taxon>fabids</taxon>
        <taxon>Cucurbitales</taxon>
        <taxon>Cucurbitaceae</taxon>
        <taxon>Momordiceae</taxon>
        <taxon>Momordica</taxon>
    </lineage>
</organism>
<feature type="domain" description="NERD" evidence="1">
    <location>
        <begin position="30"/>
        <end position="147"/>
    </location>
</feature>
<accession>A0A6J1DTU9</accession>
<evidence type="ECO:0000313" key="2">
    <source>
        <dbReference type="Proteomes" id="UP000504603"/>
    </source>
</evidence>
<evidence type="ECO:0000259" key="1">
    <source>
        <dbReference type="PROSITE" id="PS50965"/>
    </source>
</evidence>
<dbReference type="Proteomes" id="UP000504603">
    <property type="component" value="Unplaced"/>
</dbReference>
<dbReference type="RefSeq" id="XP_022157167.1">
    <property type="nucleotide sequence ID" value="XM_022301475.1"/>
</dbReference>
<dbReference type="GeneID" id="111023945"/>
<dbReference type="Pfam" id="PF08378">
    <property type="entry name" value="NERD"/>
    <property type="match status" value="1"/>
</dbReference>
<evidence type="ECO:0000313" key="3">
    <source>
        <dbReference type="RefSeq" id="XP_022157167.1"/>
    </source>
</evidence>
<dbReference type="InterPro" id="IPR011528">
    <property type="entry name" value="NERD"/>
</dbReference>
<proteinExistence type="predicted"/>
<dbReference type="PROSITE" id="PS50965">
    <property type="entry name" value="NERD"/>
    <property type="match status" value="1"/>
</dbReference>
<dbReference type="OrthoDB" id="1874403at2759"/>
<sequence length="322" mass="36437">MWAEILCGFIAFRVLRRFFCPKDEMEIEASDSNAIFAAASRLEKLYGGRVFLGLRIPDADTGSRQSIDMVLVTKGDAVVISVKNLSGLVSISADGSWICEGDGTQRSEIMPDPVVETRRWASILESYLEQRGVALPEGYLSCKVLLPNPKFRTVHLNYFPSEVVTYDQYIQLKPEPKSTFSGWIKGALRGGKKEMQESMDQKLNFVLNTAPMWDRLELKGNNFILGEFMEFKGKKEDMQALRDIKRSKVSCIVIQRMRMIRFVPSRFRVLYSARDYRNDGASASEWKEVTVGSSTVVVFQMEYSSKVRKIKISTIASLSLSA</sequence>
<protein>
    <submittedName>
        <fullName evidence="3">Uncharacterized protein LOC111023945</fullName>
    </submittedName>
</protein>
<reference evidence="3" key="1">
    <citation type="submission" date="2025-08" db="UniProtKB">
        <authorList>
            <consortium name="RefSeq"/>
        </authorList>
    </citation>
    <scope>IDENTIFICATION</scope>
    <source>
        <strain evidence="3">OHB3-1</strain>
    </source>
</reference>
<dbReference type="PANTHER" id="PTHR35287:SF1">
    <property type="entry name" value="SI:ZFOS-911D5.4"/>
    <property type="match status" value="1"/>
</dbReference>
<dbReference type="PANTHER" id="PTHR35287">
    <property type="entry name" value="SI:ZFOS-911D5.4"/>
    <property type="match status" value="1"/>
</dbReference>
<dbReference type="KEGG" id="mcha:111023945"/>
<gene>
    <name evidence="3" type="primary">LOC111023945</name>
</gene>
<name>A0A6J1DTU9_MOMCH</name>